<feature type="transmembrane region" description="Helical" evidence="1">
    <location>
        <begin position="76"/>
        <end position="97"/>
    </location>
</feature>
<organism evidence="2 3">
    <name type="scientific">Lactobacillus melliventris</name>
    <dbReference type="NCBI Taxonomy" id="1218507"/>
    <lineage>
        <taxon>Bacteria</taxon>
        <taxon>Bacillati</taxon>
        <taxon>Bacillota</taxon>
        <taxon>Bacilli</taxon>
        <taxon>Lactobacillales</taxon>
        <taxon>Lactobacillaceae</taxon>
        <taxon>Lactobacillus</taxon>
    </lineage>
</organism>
<geneLocation type="plasmid" evidence="2">
    <name>pHma8p1</name>
</geneLocation>
<evidence type="ECO:0000313" key="3">
    <source>
        <dbReference type="Proteomes" id="UP000033531"/>
    </source>
</evidence>
<reference evidence="2 3" key="1">
    <citation type="submission" date="2015-01" db="EMBL/GenBank/DDBJ databases">
        <title>Comparative genomics of the lactic acid bacteria isolated from the honey bee gut.</title>
        <authorList>
            <person name="Ellegaard K.M."/>
            <person name="Tamarit D."/>
            <person name="Javelind E."/>
            <person name="Olofsson T."/>
            <person name="Andersson S.G."/>
            <person name="Vasquez A."/>
        </authorList>
    </citation>
    <scope>NUCLEOTIDE SEQUENCE [LARGE SCALE GENOMIC DNA]</scope>
    <source>
        <strain evidence="2 3">Hma8</strain>
        <plasmid evidence="2">pHma8p1</plasmid>
    </source>
</reference>
<keyword evidence="1" id="KW-1133">Transmembrane helix</keyword>
<dbReference type="EMBL" id="JXLI01000019">
    <property type="protein sequence ID" value="KJY54755.1"/>
    <property type="molecule type" value="Genomic_DNA"/>
</dbReference>
<keyword evidence="1" id="KW-0472">Membrane</keyword>
<dbReference type="PATRIC" id="fig|1218507.3.peg.83"/>
<proteinExistence type="predicted"/>
<accession>A0A0F4L809</accession>
<evidence type="ECO:0000256" key="1">
    <source>
        <dbReference type="SAM" id="Phobius"/>
    </source>
</evidence>
<evidence type="ECO:0000313" key="2">
    <source>
        <dbReference type="EMBL" id="KJY54755.1"/>
    </source>
</evidence>
<dbReference type="RefSeq" id="WP_052724693.1">
    <property type="nucleotide sequence ID" value="NZ_JBHTMT010000007.1"/>
</dbReference>
<comment type="caution">
    <text evidence="2">The sequence shown here is derived from an EMBL/GenBank/DDBJ whole genome shotgun (WGS) entry which is preliminary data.</text>
</comment>
<gene>
    <name evidence="2" type="ORF">JF74_19360</name>
</gene>
<sequence>MSDTIKTSYAKFIETHAKSIRYWAGLFATYFGMKASTLITLAATKYNPDPRTSGDAAGANTFADIFFGFLAPTQDFATVILIIAAVICGMKIGASAVTSDPRSRTNSIVGLFFIIVGEVVVLHAQALVGMATHISVNNS</sequence>
<feature type="transmembrane region" description="Helical" evidence="1">
    <location>
        <begin position="20"/>
        <end position="43"/>
    </location>
</feature>
<dbReference type="AlphaFoldDB" id="A0A0F4L809"/>
<dbReference type="HOGENOM" id="CLU_1852601_0_0_9"/>
<dbReference type="Proteomes" id="UP000033531">
    <property type="component" value="Plasmid pHma8p1"/>
</dbReference>
<dbReference type="OrthoDB" id="2307682at2"/>
<keyword evidence="2" id="KW-0614">Plasmid</keyword>
<protein>
    <submittedName>
        <fullName evidence="2">Uncharacterized protein</fullName>
    </submittedName>
</protein>
<feature type="transmembrane region" description="Helical" evidence="1">
    <location>
        <begin position="109"/>
        <end position="134"/>
    </location>
</feature>
<name>A0A0F4L809_9LACO</name>
<keyword evidence="1" id="KW-0812">Transmembrane</keyword>